<evidence type="ECO:0000313" key="4">
    <source>
        <dbReference type="Proteomes" id="UP001629113"/>
    </source>
</evidence>
<feature type="domain" description="DUF6604" evidence="2">
    <location>
        <begin position="47"/>
        <end position="161"/>
    </location>
</feature>
<organism evidence="3 4">
    <name type="scientific">Phlyctema vagabunda</name>
    <dbReference type="NCBI Taxonomy" id="108571"/>
    <lineage>
        <taxon>Eukaryota</taxon>
        <taxon>Fungi</taxon>
        <taxon>Dikarya</taxon>
        <taxon>Ascomycota</taxon>
        <taxon>Pezizomycotina</taxon>
        <taxon>Leotiomycetes</taxon>
        <taxon>Helotiales</taxon>
        <taxon>Dermateaceae</taxon>
        <taxon>Phlyctema</taxon>
    </lineage>
</organism>
<gene>
    <name evidence="3" type="ORF">PVAG01_10327</name>
</gene>
<feature type="compositionally biased region" description="Low complexity" evidence="1">
    <location>
        <begin position="235"/>
        <end position="247"/>
    </location>
</feature>
<keyword evidence="4" id="KW-1185">Reference proteome</keyword>
<evidence type="ECO:0000256" key="1">
    <source>
        <dbReference type="SAM" id="MobiDB-lite"/>
    </source>
</evidence>
<comment type="caution">
    <text evidence="3">The sequence shown here is derived from an EMBL/GenBank/DDBJ whole genome shotgun (WGS) entry which is preliminary data.</text>
</comment>
<proteinExistence type="predicted"/>
<dbReference type="Proteomes" id="UP001629113">
    <property type="component" value="Unassembled WGS sequence"/>
</dbReference>
<name>A0ABR4P666_9HELO</name>
<feature type="region of interest" description="Disordered" evidence="1">
    <location>
        <begin position="168"/>
        <end position="191"/>
    </location>
</feature>
<dbReference type="EMBL" id="JBFCZG010000009">
    <property type="protein sequence ID" value="KAL3418611.1"/>
    <property type="molecule type" value="Genomic_DNA"/>
</dbReference>
<feature type="region of interest" description="Disordered" evidence="1">
    <location>
        <begin position="219"/>
        <end position="247"/>
    </location>
</feature>
<protein>
    <recommendedName>
        <fullName evidence="2">DUF6604 domain-containing protein</fullName>
    </recommendedName>
</protein>
<accession>A0ABR4P666</accession>
<evidence type="ECO:0000313" key="3">
    <source>
        <dbReference type="EMBL" id="KAL3418611.1"/>
    </source>
</evidence>
<sequence length="287" mass="32429">MSSYSSVESTDSNQTFELQVSHRETHSRSSSGVLIPHHSTAAVTGAYKNAEWVIKTWLSQQPHLAKQKYKASTMKRVDIISCVESFKGKHIPVPSDIQEAFNDSIYFRTVSLKYHDEKYKDNPELNKESREGHVFFLESMKQWYSQLLSYAAVPAKTEAAAPISATTALPTGSEPREIPAAPGQPTSQHASKPIGMVATNAEEDDVTALISQLRGQLRIKSGTKRQPSLPEWRQKQQQPCQQQQQWQQPWRQQLPSQPCQQHPLALAYYQQQNTGTHANLFYGMQAY</sequence>
<evidence type="ECO:0000259" key="2">
    <source>
        <dbReference type="Pfam" id="PF20253"/>
    </source>
</evidence>
<dbReference type="InterPro" id="IPR046539">
    <property type="entry name" value="DUF6604"/>
</dbReference>
<feature type="compositionally biased region" description="Polar residues" evidence="1">
    <location>
        <begin position="1"/>
        <end position="18"/>
    </location>
</feature>
<reference evidence="3 4" key="1">
    <citation type="submission" date="2024-06" db="EMBL/GenBank/DDBJ databases">
        <title>Complete genome of Phlyctema vagabunda strain 19-DSS-EL-015.</title>
        <authorList>
            <person name="Fiorenzani C."/>
        </authorList>
    </citation>
    <scope>NUCLEOTIDE SEQUENCE [LARGE SCALE GENOMIC DNA]</scope>
    <source>
        <strain evidence="3 4">19-DSS-EL-015</strain>
    </source>
</reference>
<dbReference type="Pfam" id="PF20253">
    <property type="entry name" value="DUF6604"/>
    <property type="match status" value="1"/>
</dbReference>
<feature type="region of interest" description="Disordered" evidence="1">
    <location>
        <begin position="1"/>
        <end position="22"/>
    </location>
</feature>